<dbReference type="GeneID" id="129344958"/>
<reference evidence="3" key="1">
    <citation type="submission" date="2025-08" db="UniProtKB">
        <authorList>
            <consortium name="RefSeq"/>
        </authorList>
    </citation>
    <scope>IDENTIFICATION</scope>
    <source>
        <tissue evidence="3">Blood</tissue>
    </source>
</reference>
<evidence type="ECO:0000313" key="3">
    <source>
        <dbReference type="RefSeq" id="XP_054857863.1"/>
    </source>
</evidence>
<feature type="coiled-coil region" evidence="1">
    <location>
        <begin position="75"/>
        <end position="109"/>
    </location>
</feature>
<dbReference type="AlphaFoldDB" id="A0AA97KJM2"/>
<protein>
    <submittedName>
        <fullName evidence="3">Centrosomal protein of 135 kDa-like</fullName>
    </submittedName>
</protein>
<sequence>MEHMQRKLQELQSQSDGFQLEIKRKESHLNMQRMEREQLSSQIHVADELYSREKQGLVEEIIQLKRQKVQKDTKVSAKEMEILHAKQELEQQQMNLSNSEQAILILRAKVKQRSEQQKVVEMQISGKRGEFLKLQSTVHTVEDEIFKKRVAMQEHITHELRNEISFFHQQIRHKELQAEQNRVLRRKMMDDYAALTKENAALQSRLLELGKQMDIERTLKEKSYTSHTASVAHFLTVKDHQEHLQREIKRHQELLEQEKKTFQKLKEQISVLEYRSTSLDLSTATMSSLVAEIRAMLYKEEQNNLELKRDKALLVDLIVALENKLAGKETSFLQASTRMLQLDEAISALKTKHVLHQSLESKKWEQISKMANSMKNLNKSITDVVANTGQY</sequence>
<dbReference type="RefSeq" id="XP_054857863.1">
    <property type="nucleotide sequence ID" value="XM_055001888.1"/>
</dbReference>
<dbReference type="KEGG" id="emc:129344958"/>
<evidence type="ECO:0000313" key="2">
    <source>
        <dbReference type="Proteomes" id="UP001190640"/>
    </source>
</evidence>
<accession>A0AA97KJM2</accession>
<evidence type="ECO:0000256" key="1">
    <source>
        <dbReference type="SAM" id="Coils"/>
    </source>
</evidence>
<name>A0AA97KJM2_EUBMA</name>
<feature type="coiled-coil region" evidence="1">
    <location>
        <begin position="237"/>
        <end position="275"/>
    </location>
</feature>
<dbReference type="Proteomes" id="UP001190640">
    <property type="component" value="Chromosome 1"/>
</dbReference>
<feature type="coiled-coil region" evidence="1">
    <location>
        <begin position="185"/>
        <end position="212"/>
    </location>
</feature>
<proteinExistence type="predicted"/>
<keyword evidence="2" id="KW-1185">Reference proteome</keyword>
<keyword evidence="1" id="KW-0175">Coiled coil</keyword>
<gene>
    <name evidence="3" type="primary">LOC129344958</name>
</gene>
<organism evidence="2 3">
    <name type="scientific">Eublepharis macularius</name>
    <name type="common">Leopard gecko</name>
    <name type="synonym">Cyrtodactylus macularius</name>
    <dbReference type="NCBI Taxonomy" id="481883"/>
    <lineage>
        <taxon>Eukaryota</taxon>
        <taxon>Metazoa</taxon>
        <taxon>Chordata</taxon>
        <taxon>Craniata</taxon>
        <taxon>Vertebrata</taxon>
        <taxon>Euteleostomi</taxon>
        <taxon>Lepidosauria</taxon>
        <taxon>Squamata</taxon>
        <taxon>Bifurcata</taxon>
        <taxon>Gekkota</taxon>
        <taxon>Eublepharidae</taxon>
        <taxon>Eublepharinae</taxon>
        <taxon>Eublepharis</taxon>
    </lineage>
</organism>
<feature type="coiled-coil region" evidence="1">
    <location>
        <begin position="1"/>
        <end position="28"/>
    </location>
</feature>